<evidence type="ECO:0000259" key="12">
    <source>
        <dbReference type="Pfam" id="PF00156"/>
    </source>
</evidence>
<dbReference type="Proteomes" id="UP000009046">
    <property type="component" value="Unassembled WGS sequence"/>
</dbReference>
<evidence type="ECO:0000256" key="5">
    <source>
        <dbReference type="ARBA" id="ARBA00008391"/>
    </source>
</evidence>
<comment type="catalytic activity">
    <reaction evidence="1">
        <text>AMP + diphosphate = 5-phospho-alpha-D-ribose 1-diphosphate + adenine</text>
        <dbReference type="Rhea" id="RHEA:16609"/>
        <dbReference type="ChEBI" id="CHEBI:16708"/>
        <dbReference type="ChEBI" id="CHEBI:33019"/>
        <dbReference type="ChEBI" id="CHEBI:58017"/>
        <dbReference type="ChEBI" id="CHEBI:456215"/>
        <dbReference type="EC" id="2.4.2.7"/>
    </reaction>
</comment>
<comment type="function">
    <text evidence="2">Catalyzes a salvage reaction resulting in the formation of AMP, that is energically less costly than de novo synthesis.</text>
</comment>
<evidence type="ECO:0000256" key="1">
    <source>
        <dbReference type="ARBA" id="ARBA00000868"/>
    </source>
</evidence>
<dbReference type="InterPro" id="IPR029057">
    <property type="entry name" value="PRTase-like"/>
</dbReference>
<gene>
    <name evidence="14" type="primary">8232451</name>
    <name evidence="13" type="ORF">Phum_PHUM039550</name>
</gene>
<feature type="domain" description="Phosphoribosyltransferase" evidence="12">
    <location>
        <begin position="2"/>
        <end position="125"/>
    </location>
</feature>
<reference evidence="14" key="3">
    <citation type="submission" date="2020-05" db="UniProtKB">
        <authorList>
            <consortium name="EnsemblMetazoa"/>
        </authorList>
    </citation>
    <scope>IDENTIFICATION</scope>
    <source>
        <strain evidence="14">USDA</strain>
    </source>
</reference>
<dbReference type="GO" id="GO:0003999">
    <property type="term" value="F:adenine phosphoribosyltransferase activity"/>
    <property type="evidence" value="ECO:0007669"/>
    <property type="project" value="UniProtKB-EC"/>
</dbReference>
<dbReference type="HOGENOM" id="CLU_063339_3_2_1"/>
<dbReference type="FunCoup" id="E0VAJ4">
    <property type="interactions" value="621"/>
</dbReference>
<dbReference type="GO" id="GO:0006168">
    <property type="term" value="P:adenine salvage"/>
    <property type="evidence" value="ECO:0007669"/>
    <property type="project" value="TreeGrafter"/>
</dbReference>
<comment type="subunit">
    <text evidence="6">Homodimer.</text>
</comment>
<dbReference type="FunFam" id="3.40.50.2020:FF:000004">
    <property type="entry name" value="Adenine phosphoribosyltransferase"/>
    <property type="match status" value="1"/>
</dbReference>
<dbReference type="OrthoDB" id="363185at2759"/>
<dbReference type="EC" id="2.4.2.7" evidence="7"/>
<dbReference type="Gene3D" id="3.40.50.2020">
    <property type="match status" value="1"/>
</dbReference>
<dbReference type="KEGG" id="phu:Phum_PHUM039550"/>
<comment type="pathway">
    <text evidence="4">Purine metabolism; AMP biosynthesis via salvage pathway; AMP from adenine: step 1/1.</text>
</comment>
<evidence type="ECO:0000256" key="9">
    <source>
        <dbReference type="ARBA" id="ARBA00022676"/>
    </source>
</evidence>
<dbReference type="InParanoid" id="E0VAJ4"/>
<evidence type="ECO:0000256" key="11">
    <source>
        <dbReference type="ARBA" id="ARBA00022726"/>
    </source>
</evidence>
<evidence type="ECO:0000256" key="8">
    <source>
        <dbReference type="ARBA" id="ARBA00022490"/>
    </source>
</evidence>
<dbReference type="CDD" id="cd06223">
    <property type="entry name" value="PRTases_typeI"/>
    <property type="match status" value="1"/>
</dbReference>
<proteinExistence type="inferred from homology"/>
<dbReference type="eggNOG" id="KOG1712">
    <property type="taxonomic scope" value="Eukaryota"/>
</dbReference>
<reference evidence="13" key="1">
    <citation type="submission" date="2007-04" db="EMBL/GenBank/DDBJ databases">
        <title>Annotation of Pediculus humanus corporis strain USDA.</title>
        <authorList>
            <person name="Kirkness E."/>
            <person name="Hannick L."/>
            <person name="Hass B."/>
            <person name="Bruggner R."/>
            <person name="Lawson D."/>
            <person name="Bidwell S."/>
            <person name="Joardar V."/>
            <person name="Caler E."/>
            <person name="Walenz B."/>
            <person name="Inman J."/>
            <person name="Schobel S."/>
            <person name="Galinsky K."/>
            <person name="Amedeo P."/>
            <person name="Strausberg R."/>
        </authorList>
    </citation>
    <scope>NUCLEOTIDE SEQUENCE</scope>
    <source>
        <strain evidence="13">USDA</strain>
    </source>
</reference>
<evidence type="ECO:0000313" key="13">
    <source>
        <dbReference type="EMBL" id="EEB10400.1"/>
    </source>
</evidence>
<accession>E0VAJ4</accession>
<sequence>MNNPQGIQDLCDLLKEHSSKYVSKVQAVCAIKSRGFLFGPLIALQLQVPFIPIRKKGKLPGEVIELSFDMEYGSATLEIQKNSIPPGSNVLIVDDLLATGSTLEAGCMLIKNLGANVYHCVVIIELEEFNGKSKVPCPVHSFIKL</sequence>
<dbReference type="GO" id="GO:0006166">
    <property type="term" value="P:purine ribonucleoside salvage"/>
    <property type="evidence" value="ECO:0007669"/>
    <property type="project" value="UniProtKB-KW"/>
</dbReference>
<dbReference type="VEuPathDB" id="VectorBase:PHUM039550"/>
<dbReference type="STRING" id="121224.E0VAJ4"/>
<dbReference type="NCBIfam" id="NF002636">
    <property type="entry name" value="PRK02304.1-5"/>
    <property type="match status" value="1"/>
</dbReference>
<dbReference type="InterPro" id="IPR050054">
    <property type="entry name" value="UPRTase/APRTase"/>
</dbReference>
<dbReference type="PANTHER" id="PTHR32315:SF3">
    <property type="entry name" value="ADENINE PHOSPHORIBOSYLTRANSFERASE"/>
    <property type="match status" value="1"/>
</dbReference>
<comment type="subcellular location">
    <subcellularLocation>
        <location evidence="3">Cytoplasm</location>
    </subcellularLocation>
</comment>
<dbReference type="RefSeq" id="XP_002423138.1">
    <property type="nucleotide sequence ID" value="XM_002423093.1"/>
</dbReference>
<dbReference type="CTD" id="8232451"/>
<keyword evidence="8" id="KW-0963">Cytoplasm</keyword>
<dbReference type="EMBL" id="AAZO01000463">
    <property type="status" value="NOT_ANNOTATED_CDS"/>
    <property type="molecule type" value="Genomic_DNA"/>
</dbReference>
<dbReference type="EnsemblMetazoa" id="PHUM039550-RA">
    <property type="protein sequence ID" value="PHUM039550-PA"/>
    <property type="gene ID" value="PHUM039550"/>
</dbReference>
<keyword evidence="10 13" id="KW-0808">Transferase</keyword>
<evidence type="ECO:0000256" key="4">
    <source>
        <dbReference type="ARBA" id="ARBA00004659"/>
    </source>
</evidence>
<dbReference type="InterPro" id="IPR000836">
    <property type="entry name" value="PRTase_dom"/>
</dbReference>
<dbReference type="PANTHER" id="PTHR32315">
    <property type="entry name" value="ADENINE PHOSPHORIBOSYLTRANSFERASE"/>
    <property type="match status" value="1"/>
</dbReference>
<evidence type="ECO:0000256" key="10">
    <source>
        <dbReference type="ARBA" id="ARBA00022679"/>
    </source>
</evidence>
<comment type="similarity">
    <text evidence="5">Belongs to the purine/pyrimidine phosphoribosyltransferase family.</text>
</comment>
<dbReference type="EMBL" id="DS235006">
    <property type="protein sequence ID" value="EEB10400.1"/>
    <property type="molecule type" value="Genomic_DNA"/>
</dbReference>
<dbReference type="AlphaFoldDB" id="E0VAJ4"/>
<evidence type="ECO:0000313" key="15">
    <source>
        <dbReference type="Proteomes" id="UP000009046"/>
    </source>
</evidence>
<dbReference type="GO" id="GO:0005737">
    <property type="term" value="C:cytoplasm"/>
    <property type="evidence" value="ECO:0007669"/>
    <property type="project" value="UniProtKB-SubCell"/>
</dbReference>
<keyword evidence="9 13" id="KW-0328">Glycosyltransferase</keyword>
<organism>
    <name type="scientific">Pediculus humanus subsp. corporis</name>
    <name type="common">Body louse</name>
    <dbReference type="NCBI Taxonomy" id="121224"/>
    <lineage>
        <taxon>Eukaryota</taxon>
        <taxon>Metazoa</taxon>
        <taxon>Ecdysozoa</taxon>
        <taxon>Arthropoda</taxon>
        <taxon>Hexapoda</taxon>
        <taxon>Insecta</taxon>
        <taxon>Pterygota</taxon>
        <taxon>Neoptera</taxon>
        <taxon>Paraneoptera</taxon>
        <taxon>Psocodea</taxon>
        <taxon>Troctomorpha</taxon>
        <taxon>Phthiraptera</taxon>
        <taxon>Anoplura</taxon>
        <taxon>Pediculidae</taxon>
        <taxon>Pediculus</taxon>
    </lineage>
</organism>
<protein>
    <recommendedName>
        <fullName evidence="7">adenine phosphoribosyltransferase</fullName>
        <ecNumber evidence="7">2.4.2.7</ecNumber>
    </recommendedName>
</protein>
<evidence type="ECO:0000256" key="6">
    <source>
        <dbReference type="ARBA" id="ARBA00011738"/>
    </source>
</evidence>
<dbReference type="OMA" id="ITHFVYH"/>
<reference evidence="13" key="2">
    <citation type="submission" date="2007-04" db="EMBL/GenBank/DDBJ databases">
        <title>The genome of the human body louse.</title>
        <authorList>
            <consortium name="The Human Body Louse Genome Consortium"/>
            <person name="Kirkness E."/>
            <person name="Walenz B."/>
            <person name="Hass B."/>
            <person name="Bruggner R."/>
            <person name="Strausberg R."/>
        </authorList>
    </citation>
    <scope>NUCLEOTIDE SEQUENCE</scope>
    <source>
        <strain evidence="13">USDA</strain>
    </source>
</reference>
<evidence type="ECO:0000313" key="14">
    <source>
        <dbReference type="EnsemblMetazoa" id="PHUM039550-PA"/>
    </source>
</evidence>
<dbReference type="GO" id="GO:0044209">
    <property type="term" value="P:AMP salvage"/>
    <property type="evidence" value="ECO:0007669"/>
    <property type="project" value="TreeGrafter"/>
</dbReference>
<keyword evidence="11" id="KW-0660">Purine salvage</keyword>
<evidence type="ECO:0000256" key="7">
    <source>
        <dbReference type="ARBA" id="ARBA00011893"/>
    </source>
</evidence>
<dbReference type="Pfam" id="PF00156">
    <property type="entry name" value="Pribosyltran"/>
    <property type="match status" value="1"/>
</dbReference>
<evidence type="ECO:0000256" key="2">
    <source>
        <dbReference type="ARBA" id="ARBA00003968"/>
    </source>
</evidence>
<dbReference type="GO" id="GO:0002055">
    <property type="term" value="F:adenine binding"/>
    <property type="evidence" value="ECO:0007669"/>
    <property type="project" value="TreeGrafter"/>
</dbReference>
<evidence type="ECO:0000256" key="3">
    <source>
        <dbReference type="ARBA" id="ARBA00004496"/>
    </source>
</evidence>
<dbReference type="GO" id="GO:0016208">
    <property type="term" value="F:AMP binding"/>
    <property type="evidence" value="ECO:0007669"/>
    <property type="project" value="TreeGrafter"/>
</dbReference>
<keyword evidence="15" id="KW-1185">Reference proteome</keyword>
<dbReference type="GeneID" id="8232451"/>
<dbReference type="SUPFAM" id="SSF53271">
    <property type="entry name" value="PRTase-like"/>
    <property type="match status" value="1"/>
</dbReference>
<name>E0VAJ4_PEDHC</name>